<dbReference type="GeneID" id="20226071"/>
<dbReference type="AlphaFoldDB" id="F0YJW6"/>
<dbReference type="Gene3D" id="1.10.1520.10">
    <property type="entry name" value="Ribonuclease III domain"/>
    <property type="match status" value="1"/>
</dbReference>
<proteinExistence type="predicted"/>
<dbReference type="InParanoid" id="F0YJW6"/>
<dbReference type="InterPro" id="IPR002889">
    <property type="entry name" value="WSC_carb-bd"/>
</dbReference>
<name>F0YJW6_AURAN</name>
<evidence type="ECO:0000256" key="2">
    <source>
        <dbReference type="ARBA" id="ARBA00022692"/>
    </source>
</evidence>
<dbReference type="Pfam" id="PF01822">
    <property type="entry name" value="WSC"/>
    <property type="match status" value="1"/>
</dbReference>
<dbReference type="eggNOG" id="ENOG502SDDB">
    <property type="taxonomic scope" value="Eukaryota"/>
</dbReference>
<gene>
    <name evidence="8" type="ORF">AURANDRAFT_67082</name>
</gene>
<dbReference type="KEGG" id="aaf:AURANDRAFT_67082"/>
<evidence type="ECO:0000313" key="9">
    <source>
        <dbReference type="Proteomes" id="UP000002729"/>
    </source>
</evidence>
<dbReference type="OrthoDB" id="5985073at2759"/>
<evidence type="ECO:0000256" key="5">
    <source>
        <dbReference type="ARBA" id="ARBA00023136"/>
    </source>
</evidence>
<sequence length="1198" mass="127814">MLHTASALLHGSTGACRTRPRAAADAELFMGFRAAAPPSRRVVEAIRAEAQAEAIGKLLAGPADDGFELTEAEAAWFKRGRNAGARRASPFAARVDARPAQAVSRRGPMRLEKRVYQDASGLECLVGFLYLKDHARISRLAAVSFAACAAAYTAPRSPAPRLGPQCAERPVGGLEAASDADYETWISGQLRLNRVQDKVVGIEERVVGALRRADAAASLGAIGRDIDVLVATNNGVTDRSSSTLLAGQGAWEELLPLRRLFPTFARFRPSARTGGLVVEREARVLGPLLAFGAAADGSPRDSATLALAPRFWGGMYVRVFGLTLPLPRLAPPRARDLVVMYLATDVLVDRKPDGDALSVLAEPAPWRFTSPLRLRAKVAAFRAARAAARDRRAREAAAAETAGALVGDVDWTRDDGMDVDDAVMQKFLESSDKFKSQFSVQDMLDGKIRAEDPLGDLLARDDRGRARGALLVGAAAAAPRCYVDRVDARQLPHVVCEAGTGDCAALTVRYCAAQCRALDYEVAGVEAGHACSCGHALANASAAAPLAECDDPCVGNATETCGGEFRLMAFDPTGYAPPPPPAADPLLDPRWIPNGLTLRDGGYSCQPYCAVLPSGTWSCVMTYIAAPRWAEGSPGEHMVGMRSTDRGKTWTDFVALEPYSNATTAQVSAYGSVVARPDGSRVFAVWIQNVHNVSHLPGAAPSTSFRADMLGAFVWKYSDDEGATWSEDHYEIPVPYGYIESVNSFSKSKNGTGDVQIMWQVDHVKVLDDGTALFAFTKIGTYAVAAPEEIFVLASRNLLSEDDPTKVTWEMWPDDDHGIGRRIGAVGAYDSPSRVTEEPHVLPFDGDAKLALFWRTDQGYMGHARTTTSKFSSLDAWTNSSYAVYEDTWASGSEAWVKQPRGPLSPKKQPNGLWLMTYYNTEPLGAFAAAATVSDRNNMWLTVGREAGGTIKWSQPELALYDRVHSKFHGYPDVVTDGGKVYITEAYKGAPGSEVKTHEVAPALLEGLYGQNAAKTVATAGVVWESSAPAPLPAGALPNFMNYTSDRYGFTIDAWVSSLAAVAGAAVLVDATDAAGAGARLTGFANGTVSLLLNDTAGVWGVHWTDPTCATRLKAPGDHHVAAIADGGPKMILFAVDGKLCDGGPNDGWPKGWAFFPPALGDVGAAATVAAGDVVKSARLYNRVLYVSELVGNWRAGL</sequence>
<evidence type="ECO:0000256" key="6">
    <source>
        <dbReference type="ARBA" id="ARBA00023180"/>
    </source>
</evidence>
<dbReference type="SUPFAM" id="SSF50939">
    <property type="entry name" value="Sialidases"/>
    <property type="match status" value="1"/>
</dbReference>
<dbReference type="InterPro" id="IPR036278">
    <property type="entry name" value="Sialidase_sf"/>
</dbReference>
<evidence type="ECO:0000313" key="8">
    <source>
        <dbReference type="EMBL" id="EGB04620.1"/>
    </source>
</evidence>
<keyword evidence="9" id="KW-1185">Reference proteome</keyword>
<dbReference type="InterPro" id="IPR051836">
    <property type="entry name" value="Kremen_rcpt"/>
</dbReference>
<dbReference type="PANTHER" id="PTHR24269">
    <property type="entry name" value="KREMEN PROTEIN"/>
    <property type="match status" value="1"/>
</dbReference>
<feature type="domain" description="WSC" evidence="7">
    <location>
        <begin position="475"/>
        <end position="573"/>
    </location>
</feature>
<dbReference type="PROSITE" id="PS51212">
    <property type="entry name" value="WSC"/>
    <property type="match status" value="1"/>
</dbReference>
<comment type="subcellular location">
    <subcellularLocation>
        <location evidence="1">Membrane</location>
        <topology evidence="1">Single-pass membrane protein</topology>
    </subcellularLocation>
</comment>
<dbReference type="SMART" id="SM00321">
    <property type="entry name" value="WSC"/>
    <property type="match status" value="1"/>
</dbReference>
<dbReference type="Gene3D" id="2.120.10.10">
    <property type="match status" value="1"/>
</dbReference>
<dbReference type="PANTHER" id="PTHR24269:SF16">
    <property type="entry name" value="PROTEIN SLG1"/>
    <property type="match status" value="1"/>
</dbReference>
<protein>
    <recommendedName>
        <fullName evidence="7">WSC domain-containing protein</fullName>
    </recommendedName>
</protein>
<dbReference type="SUPFAM" id="SSF49899">
    <property type="entry name" value="Concanavalin A-like lectins/glucanases"/>
    <property type="match status" value="1"/>
</dbReference>
<keyword evidence="3" id="KW-0732">Signal</keyword>
<evidence type="ECO:0000256" key="4">
    <source>
        <dbReference type="ARBA" id="ARBA00022989"/>
    </source>
</evidence>
<dbReference type="GO" id="GO:0004525">
    <property type="term" value="F:ribonuclease III activity"/>
    <property type="evidence" value="ECO:0007669"/>
    <property type="project" value="InterPro"/>
</dbReference>
<evidence type="ECO:0000259" key="7">
    <source>
        <dbReference type="PROSITE" id="PS51212"/>
    </source>
</evidence>
<evidence type="ECO:0000256" key="3">
    <source>
        <dbReference type="ARBA" id="ARBA00022729"/>
    </source>
</evidence>
<keyword evidence="6" id="KW-0325">Glycoprotein</keyword>
<dbReference type="InterPro" id="IPR036389">
    <property type="entry name" value="RNase_III_sf"/>
</dbReference>
<dbReference type="CDD" id="cd15482">
    <property type="entry name" value="Sialidase_non-viral"/>
    <property type="match status" value="1"/>
</dbReference>
<dbReference type="GO" id="GO:0005886">
    <property type="term" value="C:plasma membrane"/>
    <property type="evidence" value="ECO:0007669"/>
    <property type="project" value="TreeGrafter"/>
</dbReference>
<accession>F0YJW6</accession>
<reference evidence="8 9" key="1">
    <citation type="journal article" date="2011" name="Proc. Natl. Acad. Sci. U.S.A.">
        <title>Niche of harmful alga Aureococcus anophagefferens revealed through ecogenomics.</title>
        <authorList>
            <person name="Gobler C.J."/>
            <person name="Berry D.L."/>
            <person name="Dyhrman S.T."/>
            <person name="Wilhelm S.W."/>
            <person name="Salamov A."/>
            <person name="Lobanov A.V."/>
            <person name="Zhang Y."/>
            <person name="Collier J.L."/>
            <person name="Wurch L.L."/>
            <person name="Kustka A.B."/>
            <person name="Dill B.D."/>
            <person name="Shah M."/>
            <person name="VerBerkmoes N.C."/>
            <person name="Kuo A."/>
            <person name="Terry A."/>
            <person name="Pangilinan J."/>
            <person name="Lindquist E.A."/>
            <person name="Lucas S."/>
            <person name="Paulsen I.T."/>
            <person name="Hattenrath-Lehmann T.K."/>
            <person name="Talmage S.C."/>
            <person name="Walker E.A."/>
            <person name="Koch F."/>
            <person name="Burson A.M."/>
            <person name="Marcoval M.A."/>
            <person name="Tang Y.Z."/>
            <person name="Lecleir G.R."/>
            <person name="Coyne K.J."/>
            <person name="Berg G.M."/>
            <person name="Bertrand E.M."/>
            <person name="Saito M.A."/>
            <person name="Gladyshev V.N."/>
            <person name="Grigoriev I.V."/>
        </authorList>
    </citation>
    <scope>NUCLEOTIDE SEQUENCE [LARGE SCALE GENOMIC DNA]</scope>
    <source>
        <strain evidence="9">CCMP 1984</strain>
    </source>
</reference>
<organism evidence="9">
    <name type="scientific">Aureococcus anophagefferens</name>
    <name type="common">Harmful bloom alga</name>
    <dbReference type="NCBI Taxonomy" id="44056"/>
    <lineage>
        <taxon>Eukaryota</taxon>
        <taxon>Sar</taxon>
        <taxon>Stramenopiles</taxon>
        <taxon>Ochrophyta</taxon>
        <taxon>Pelagophyceae</taxon>
        <taxon>Pelagomonadales</taxon>
        <taxon>Pelagomonadaceae</taxon>
        <taxon>Aureococcus</taxon>
    </lineage>
</organism>
<evidence type="ECO:0000256" key="1">
    <source>
        <dbReference type="ARBA" id="ARBA00004167"/>
    </source>
</evidence>
<dbReference type="InterPro" id="IPR013320">
    <property type="entry name" value="ConA-like_dom_sf"/>
</dbReference>
<dbReference type="RefSeq" id="XP_009040726.1">
    <property type="nucleotide sequence ID" value="XM_009042478.1"/>
</dbReference>
<dbReference type="Proteomes" id="UP000002729">
    <property type="component" value="Unassembled WGS sequence"/>
</dbReference>
<keyword evidence="4" id="KW-1133">Transmembrane helix</keyword>
<dbReference type="GO" id="GO:0006396">
    <property type="term" value="P:RNA processing"/>
    <property type="evidence" value="ECO:0007669"/>
    <property type="project" value="InterPro"/>
</dbReference>
<dbReference type="EMBL" id="GL833149">
    <property type="protein sequence ID" value="EGB04620.1"/>
    <property type="molecule type" value="Genomic_DNA"/>
</dbReference>
<keyword evidence="5" id="KW-0472">Membrane</keyword>
<keyword evidence="2" id="KW-0812">Transmembrane</keyword>